<dbReference type="EnsemblMetazoa" id="XM_001946131.5">
    <property type="protein sequence ID" value="XP_001946166.2"/>
    <property type="gene ID" value="LOC100163201"/>
</dbReference>
<dbReference type="PANTHER" id="PTHR22770">
    <property type="entry name" value="UBIQUITIN CONJUGATING ENZYME 7 INTERACTING PROTEIN-RELATED"/>
    <property type="match status" value="1"/>
</dbReference>
<dbReference type="InterPro" id="IPR047545">
    <property type="entry name" value="BRcat_RBR_RNF216"/>
</dbReference>
<dbReference type="CDD" id="cd20339">
    <property type="entry name" value="BRcat_RBR_RNF216"/>
    <property type="match status" value="1"/>
</dbReference>
<accession>A0A8R2JSV0</accession>
<dbReference type="EnsemblMetazoa" id="XM_003245419.4">
    <property type="protein sequence ID" value="XP_003245467.1"/>
    <property type="gene ID" value="LOC100163201"/>
</dbReference>
<keyword evidence="6" id="KW-0833">Ubl conjugation pathway</keyword>
<dbReference type="SUPFAM" id="SSF57850">
    <property type="entry name" value="RING/U-box"/>
    <property type="match status" value="3"/>
</dbReference>
<keyword evidence="10" id="KW-1185">Reference proteome</keyword>
<reference evidence="9" key="2">
    <citation type="submission" date="2022-06" db="UniProtKB">
        <authorList>
            <consortium name="EnsemblMetazoa"/>
        </authorList>
    </citation>
    <scope>IDENTIFICATION</scope>
</reference>
<keyword evidence="4" id="KW-0677">Repeat</keyword>
<evidence type="ECO:0000313" key="10">
    <source>
        <dbReference type="Proteomes" id="UP000007819"/>
    </source>
</evidence>
<name>A0A8R2JSV0_ACYPI</name>
<dbReference type="GO" id="GO:0016740">
    <property type="term" value="F:transferase activity"/>
    <property type="evidence" value="ECO:0007669"/>
    <property type="project" value="UniProtKB-KW"/>
</dbReference>
<evidence type="ECO:0000256" key="7">
    <source>
        <dbReference type="ARBA" id="ARBA00022833"/>
    </source>
</evidence>
<dbReference type="Gene3D" id="1.20.120.1750">
    <property type="match status" value="1"/>
</dbReference>
<evidence type="ECO:0000256" key="6">
    <source>
        <dbReference type="ARBA" id="ARBA00022786"/>
    </source>
</evidence>
<dbReference type="EnsemblMetazoa" id="XM_029489686.1">
    <property type="protein sequence ID" value="XP_029345546.1"/>
    <property type="gene ID" value="LOC100163201"/>
</dbReference>
<dbReference type="KEGG" id="api:100163201"/>
<reference evidence="10" key="1">
    <citation type="submission" date="2010-06" db="EMBL/GenBank/DDBJ databases">
        <authorList>
            <person name="Jiang H."/>
            <person name="Abraham K."/>
            <person name="Ali S."/>
            <person name="Alsbrooks S.L."/>
            <person name="Anim B.N."/>
            <person name="Anosike U.S."/>
            <person name="Attaway T."/>
            <person name="Bandaranaike D.P."/>
            <person name="Battles P.K."/>
            <person name="Bell S.N."/>
            <person name="Bell A.V."/>
            <person name="Beltran B."/>
            <person name="Bickham C."/>
            <person name="Bustamante Y."/>
            <person name="Caleb T."/>
            <person name="Canada A."/>
            <person name="Cardenas V."/>
            <person name="Carter K."/>
            <person name="Chacko J."/>
            <person name="Chandrabose M.N."/>
            <person name="Chavez D."/>
            <person name="Chavez A."/>
            <person name="Chen L."/>
            <person name="Chu H.-S."/>
            <person name="Claassen K.J."/>
            <person name="Cockrell R."/>
            <person name="Collins M."/>
            <person name="Cooper J.A."/>
            <person name="Cree A."/>
            <person name="Curry S.M."/>
            <person name="Da Y."/>
            <person name="Dao M.D."/>
            <person name="Das B."/>
            <person name="Davila M.-L."/>
            <person name="Davy-Carroll L."/>
            <person name="Denson S."/>
            <person name="Dinh H."/>
            <person name="Ebong V.E."/>
            <person name="Edwards J.R."/>
            <person name="Egan A."/>
            <person name="El-Daye J."/>
            <person name="Escobedo L."/>
            <person name="Fernandez S."/>
            <person name="Fernando P.R."/>
            <person name="Flagg N."/>
            <person name="Forbes L.D."/>
            <person name="Fowler R.G."/>
            <person name="Fu Q."/>
            <person name="Gabisi R.A."/>
            <person name="Ganer J."/>
            <person name="Garbino Pronczuk A."/>
            <person name="Garcia R.M."/>
            <person name="Garner T."/>
            <person name="Garrett T.E."/>
            <person name="Gonzalez D.A."/>
            <person name="Hamid H."/>
            <person name="Hawkins E.S."/>
            <person name="Hirani K."/>
            <person name="Hogues M.E."/>
            <person name="Hollins B."/>
            <person name="Hsiao C.-H."/>
            <person name="Jabil R."/>
            <person name="James M.L."/>
            <person name="Jhangiani S.N."/>
            <person name="Johnson B."/>
            <person name="Johnson Q."/>
            <person name="Joshi V."/>
            <person name="Kalu J.B."/>
            <person name="Kam C."/>
            <person name="Kashfia A."/>
            <person name="Keebler J."/>
            <person name="Kisamo H."/>
            <person name="Kovar C.L."/>
            <person name="Lago L.A."/>
            <person name="Lai C.-Y."/>
            <person name="Laidlaw J."/>
            <person name="Lara F."/>
            <person name="Le T.-K."/>
            <person name="Lee S.L."/>
            <person name="Legall F.H."/>
            <person name="Lemon S.J."/>
            <person name="Lewis L.R."/>
            <person name="Li B."/>
            <person name="Liu Y."/>
            <person name="Liu Y.-S."/>
            <person name="Lopez J."/>
            <person name="Lozado R.J."/>
            <person name="Lu J."/>
            <person name="Madu R.C."/>
            <person name="Maheshwari M."/>
            <person name="Maheshwari R."/>
            <person name="Malloy K."/>
            <person name="Martinez E."/>
            <person name="Mathew T."/>
            <person name="Mercado I.C."/>
            <person name="Mercado C."/>
            <person name="Meyer B."/>
            <person name="Montgomery K."/>
            <person name="Morgan M.B."/>
            <person name="Munidasa M."/>
            <person name="Nazareth L.V."/>
            <person name="Nelson J."/>
            <person name="Ng B.M."/>
            <person name="Nguyen N.B."/>
            <person name="Nguyen P.Q."/>
            <person name="Nguyen T."/>
            <person name="Obregon M."/>
            <person name="Okwuonu G.O."/>
            <person name="Onwere C.G."/>
            <person name="Orozco G."/>
            <person name="Parra A."/>
            <person name="Patel S."/>
            <person name="Patil S."/>
            <person name="Perez A."/>
            <person name="Perez Y."/>
            <person name="Pham C."/>
            <person name="Primus E.L."/>
            <person name="Pu L.-L."/>
            <person name="Puazo M."/>
            <person name="Qin X."/>
            <person name="Quiroz J.B."/>
            <person name="Reese J."/>
            <person name="Richards S."/>
            <person name="Rives C.M."/>
            <person name="Robberts R."/>
            <person name="Ruiz S.J."/>
            <person name="Ruiz M.J."/>
            <person name="Santibanez J."/>
            <person name="Schneider B.W."/>
            <person name="Sisson I."/>
            <person name="Smith M."/>
            <person name="Sodergren E."/>
            <person name="Song X.-Z."/>
            <person name="Song B.B."/>
            <person name="Summersgill H."/>
            <person name="Thelus R."/>
            <person name="Thornton R.D."/>
            <person name="Trejos Z.Y."/>
            <person name="Usmani K."/>
            <person name="Vattathil S."/>
            <person name="Villasana D."/>
            <person name="Walker D.L."/>
            <person name="Wang S."/>
            <person name="Wang K."/>
            <person name="White C.S."/>
            <person name="Williams A.C."/>
            <person name="Williamson J."/>
            <person name="Wilson K."/>
            <person name="Woghiren I.O."/>
            <person name="Woodworth J.R."/>
            <person name="Worley K.C."/>
            <person name="Wright R.A."/>
            <person name="Wu W."/>
            <person name="Young L."/>
            <person name="Zhang L."/>
            <person name="Zhang J."/>
            <person name="Zhu Y."/>
            <person name="Muzny D.M."/>
            <person name="Weinstock G."/>
            <person name="Gibbs R.A."/>
        </authorList>
    </citation>
    <scope>NUCLEOTIDE SEQUENCE [LARGE SCALE GENOMIC DNA]</scope>
    <source>
        <strain evidence="10">LSR1</strain>
    </source>
</reference>
<dbReference type="Pfam" id="PF26200">
    <property type="entry name" value="Rcat_RNF216"/>
    <property type="match status" value="1"/>
</dbReference>
<dbReference type="RefSeq" id="XP_001946166.2">
    <property type="nucleotide sequence ID" value="XM_001946131.4"/>
</dbReference>
<keyword evidence="5" id="KW-0863">Zinc-finger</keyword>
<dbReference type="CDD" id="cd20353">
    <property type="entry name" value="Rcat_RBR_RNF216"/>
    <property type="match status" value="1"/>
</dbReference>
<comment type="pathway">
    <text evidence="1">Protein modification; protein ubiquitination.</text>
</comment>
<evidence type="ECO:0000256" key="4">
    <source>
        <dbReference type="ARBA" id="ARBA00022737"/>
    </source>
</evidence>
<dbReference type="PANTHER" id="PTHR22770:SF47">
    <property type="entry name" value="E3 UBIQUITIN-PROTEIN LIGASE RNF216"/>
    <property type="match status" value="1"/>
</dbReference>
<dbReference type="InterPro" id="IPR051628">
    <property type="entry name" value="LUBAC_E3_Ligases"/>
</dbReference>
<dbReference type="OrthoDB" id="10009520at2759"/>
<keyword evidence="7" id="KW-0862">Zinc</keyword>
<evidence type="ECO:0000256" key="2">
    <source>
        <dbReference type="ARBA" id="ARBA00022679"/>
    </source>
</evidence>
<sequence>MAEIVTIYDKELTLAECVAYLKFENYGWQTMYKNYMSNVIKALDIHSDISRLYLLIKLDVTKNNLDATLFKIQYENKLIISPDAVQLTKNLKDIIPDADPIYLDIVGEFYANNDNKLYEFIDQITTNKRHYPKLKEYNEHVNHLAIVKSLRNGFTVQEFLKMCPDPVNYFKNIKLNSMSTHYNESLSYLSERYNLVSMAKLRTELLKQKYNLTNTVESLLADPSPVYLKNKRKSFGSHQLVNYKTTENIEFLKEIAYLDHKDEILNHIESVKTVHRIQVEQAKSIGKLNTCGCCFDNELLTSEVFSCPAGHIFCSACIKKGTEVAVGGSKVDIKCFADCGEEFNLTMIKSIVDDKLYQRIMRLKQAQEIKAADIEGLETCAFCDYSVILSPDLKIINCLNPECKKETCRQCREESHFPYRCDQIEKAPEVEVRTMIENKMTEVLIRICYNCKRKFVKEDGCNKMTCSCGKQMCYICRKPVDSNYAHFYHQEVMENKCPLYTDENIVHTTAVEAAARLIINELKIKKPDLLRNIDINKILPALKKSNNSPNIQESALDINKVVATVIGQNVEDINNLKDMRSLEPKVKKRRY</sequence>
<protein>
    <recommendedName>
        <fullName evidence="8">RING-type domain-containing protein</fullName>
    </recommendedName>
</protein>
<dbReference type="GeneID" id="100163201"/>
<evidence type="ECO:0000256" key="3">
    <source>
        <dbReference type="ARBA" id="ARBA00022723"/>
    </source>
</evidence>
<keyword evidence="3" id="KW-0479">Metal-binding</keyword>
<evidence type="ECO:0000259" key="8">
    <source>
        <dbReference type="PROSITE" id="PS51873"/>
    </source>
</evidence>
<evidence type="ECO:0000256" key="1">
    <source>
        <dbReference type="ARBA" id="ARBA00004906"/>
    </source>
</evidence>
<dbReference type="AlphaFoldDB" id="A0A8R2JSV0"/>
<feature type="domain" description="RING-type" evidence="8">
    <location>
        <begin position="287"/>
        <end position="493"/>
    </location>
</feature>
<dbReference type="InterPro" id="IPR044066">
    <property type="entry name" value="TRIAD_supradom"/>
</dbReference>
<organism evidence="9 10">
    <name type="scientific">Acyrthosiphon pisum</name>
    <name type="common">Pea aphid</name>
    <dbReference type="NCBI Taxonomy" id="7029"/>
    <lineage>
        <taxon>Eukaryota</taxon>
        <taxon>Metazoa</taxon>
        <taxon>Ecdysozoa</taxon>
        <taxon>Arthropoda</taxon>
        <taxon>Hexapoda</taxon>
        <taxon>Insecta</taxon>
        <taxon>Pterygota</taxon>
        <taxon>Neoptera</taxon>
        <taxon>Paraneoptera</taxon>
        <taxon>Hemiptera</taxon>
        <taxon>Sternorrhyncha</taxon>
        <taxon>Aphidomorpha</taxon>
        <taxon>Aphidoidea</taxon>
        <taxon>Aphididae</taxon>
        <taxon>Macrosiphini</taxon>
        <taxon>Acyrthosiphon</taxon>
    </lineage>
</organism>
<dbReference type="GO" id="GO:0008270">
    <property type="term" value="F:zinc ion binding"/>
    <property type="evidence" value="ECO:0007669"/>
    <property type="project" value="UniProtKB-KW"/>
</dbReference>
<dbReference type="PROSITE" id="PS51873">
    <property type="entry name" value="TRIAD"/>
    <property type="match status" value="1"/>
</dbReference>
<dbReference type="RefSeq" id="XP_003245467.1">
    <property type="nucleotide sequence ID" value="XM_003245419.3"/>
</dbReference>
<evidence type="ECO:0000256" key="5">
    <source>
        <dbReference type="ARBA" id="ARBA00022771"/>
    </source>
</evidence>
<dbReference type="InterPro" id="IPR047546">
    <property type="entry name" value="Rcat_RBR_RNF216"/>
</dbReference>
<evidence type="ECO:0000313" key="9">
    <source>
        <dbReference type="EnsemblMetazoa" id="XP_029345545.1"/>
    </source>
</evidence>
<proteinExistence type="predicted"/>
<dbReference type="Proteomes" id="UP000007819">
    <property type="component" value="Chromosome A2"/>
</dbReference>
<dbReference type="EnsemblMetazoa" id="XM_029489685.1">
    <property type="protein sequence ID" value="XP_029345545.1"/>
    <property type="gene ID" value="LOC100163201"/>
</dbReference>
<keyword evidence="2" id="KW-0808">Transferase</keyword>